<dbReference type="AlphaFoldDB" id="A0A0L0UMQ7"/>
<dbReference type="Proteomes" id="UP000054564">
    <property type="component" value="Unassembled WGS sequence"/>
</dbReference>
<feature type="coiled-coil region" evidence="1">
    <location>
        <begin position="47"/>
        <end position="102"/>
    </location>
</feature>
<keyword evidence="1" id="KW-0175">Coiled coil</keyword>
<sequence>MSETEYSSTGPDAQTNETPPYTIEDHGLLNHGKEISIPCPHENDHDEATLWEENENLKNDLRKLQQKEKKLSHDEKVILGQLLRSEEDRYTLEAKVDDLRKECNAKTKSLDGAMKRLCVANHQLDAMTSKWEMSQHELGLCMAKVEREKQRE</sequence>
<proteinExistence type="predicted"/>
<keyword evidence="4" id="KW-1185">Reference proteome</keyword>
<name>A0A0L0UMQ7_9BASI</name>
<dbReference type="OrthoDB" id="10576442at2759"/>
<protein>
    <submittedName>
        <fullName evidence="3">Uncharacterized protein</fullName>
    </submittedName>
</protein>
<accession>A0A0L0UMQ7</accession>
<evidence type="ECO:0000256" key="2">
    <source>
        <dbReference type="SAM" id="MobiDB-lite"/>
    </source>
</evidence>
<evidence type="ECO:0000313" key="4">
    <source>
        <dbReference type="Proteomes" id="UP000054564"/>
    </source>
</evidence>
<feature type="region of interest" description="Disordered" evidence="2">
    <location>
        <begin position="1"/>
        <end position="27"/>
    </location>
</feature>
<comment type="caution">
    <text evidence="3">The sequence shown here is derived from an EMBL/GenBank/DDBJ whole genome shotgun (WGS) entry which is preliminary data.</text>
</comment>
<gene>
    <name evidence="3" type="ORF">PSTG_18566</name>
</gene>
<organism evidence="3 4">
    <name type="scientific">Puccinia striiformis f. sp. tritici PST-78</name>
    <dbReference type="NCBI Taxonomy" id="1165861"/>
    <lineage>
        <taxon>Eukaryota</taxon>
        <taxon>Fungi</taxon>
        <taxon>Dikarya</taxon>
        <taxon>Basidiomycota</taxon>
        <taxon>Pucciniomycotina</taxon>
        <taxon>Pucciniomycetes</taxon>
        <taxon>Pucciniales</taxon>
        <taxon>Pucciniaceae</taxon>
        <taxon>Puccinia</taxon>
    </lineage>
</organism>
<evidence type="ECO:0000313" key="3">
    <source>
        <dbReference type="EMBL" id="KNE88039.1"/>
    </source>
</evidence>
<feature type="non-terminal residue" evidence="3">
    <location>
        <position position="152"/>
    </location>
</feature>
<dbReference type="EMBL" id="AJIL01003330">
    <property type="protein sequence ID" value="KNE88039.1"/>
    <property type="molecule type" value="Genomic_DNA"/>
</dbReference>
<evidence type="ECO:0000256" key="1">
    <source>
        <dbReference type="SAM" id="Coils"/>
    </source>
</evidence>
<feature type="compositionally biased region" description="Polar residues" evidence="2">
    <location>
        <begin position="1"/>
        <end position="19"/>
    </location>
</feature>
<reference evidence="4" key="1">
    <citation type="submission" date="2014-03" db="EMBL/GenBank/DDBJ databases">
        <title>The Genome Sequence of Puccinia striiformis f. sp. tritici PST-78.</title>
        <authorList>
            <consortium name="The Broad Institute Genome Sequencing Platform"/>
            <person name="Cuomo C."/>
            <person name="Hulbert S."/>
            <person name="Chen X."/>
            <person name="Walker B."/>
            <person name="Young S.K."/>
            <person name="Zeng Q."/>
            <person name="Gargeya S."/>
            <person name="Fitzgerald M."/>
            <person name="Haas B."/>
            <person name="Abouelleil A."/>
            <person name="Alvarado L."/>
            <person name="Arachchi H.M."/>
            <person name="Berlin A.M."/>
            <person name="Chapman S.B."/>
            <person name="Goldberg J."/>
            <person name="Griggs A."/>
            <person name="Gujja S."/>
            <person name="Hansen M."/>
            <person name="Howarth C."/>
            <person name="Imamovic A."/>
            <person name="Larimer J."/>
            <person name="McCowan C."/>
            <person name="Montmayeur A."/>
            <person name="Murphy C."/>
            <person name="Neiman D."/>
            <person name="Pearson M."/>
            <person name="Priest M."/>
            <person name="Roberts A."/>
            <person name="Saif S."/>
            <person name="Shea T."/>
            <person name="Sisk P."/>
            <person name="Sykes S."/>
            <person name="Wortman J."/>
            <person name="Nusbaum C."/>
            <person name="Birren B."/>
        </authorList>
    </citation>
    <scope>NUCLEOTIDE SEQUENCE [LARGE SCALE GENOMIC DNA]</scope>
    <source>
        <strain evidence="4">race PST-78</strain>
    </source>
</reference>